<comment type="caution">
    <text evidence="1">The sequence shown here is derived from an EMBL/GenBank/DDBJ whole genome shotgun (WGS) entry which is preliminary data.</text>
</comment>
<reference evidence="1" key="1">
    <citation type="submission" date="2021-06" db="EMBL/GenBank/DDBJ databases">
        <authorList>
            <person name="Kallberg Y."/>
            <person name="Tangrot J."/>
            <person name="Rosling A."/>
        </authorList>
    </citation>
    <scope>NUCLEOTIDE SEQUENCE</scope>
    <source>
        <strain evidence="1">MA453B</strain>
    </source>
</reference>
<keyword evidence="2" id="KW-1185">Reference proteome</keyword>
<protein>
    <submittedName>
        <fullName evidence="1">24394_t:CDS:1</fullName>
    </submittedName>
</protein>
<dbReference type="EMBL" id="CAJVPY010046585">
    <property type="protein sequence ID" value="CAG8810643.1"/>
    <property type="molecule type" value="Genomic_DNA"/>
</dbReference>
<dbReference type="Proteomes" id="UP000789405">
    <property type="component" value="Unassembled WGS sequence"/>
</dbReference>
<feature type="non-terminal residue" evidence="1">
    <location>
        <position position="86"/>
    </location>
</feature>
<evidence type="ECO:0000313" key="1">
    <source>
        <dbReference type="EMBL" id="CAG8810643.1"/>
    </source>
</evidence>
<feature type="non-terminal residue" evidence="1">
    <location>
        <position position="1"/>
    </location>
</feature>
<dbReference type="SUPFAM" id="SSF56219">
    <property type="entry name" value="DNase I-like"/>
    <property type="match status" value="1"/>
</dbReference>
<gene>
    <name evidence="1" type="ORF">DERYTH_LOCUS25336</name>
</gene>
<dbReference type="AlphaFoldDB" id="A0A9N9PDR1"/>
<name>A0A9N9PDR1_9GLOM</name>
<organism evidence="1 2">
    <name type="scientific">Dentiscutata erythropus</name>
    <dbReference type="NCBI Taxonomy" id="1348616"/>
    <lineage>
        <taxon>Eukaryota</taxon>
        <taxon>Fungi</taxon>
        <taxon>Fungi incertae sedis</taxon>
        <taxon>Mucoromycota</taxon>
        <taxon>Glomeromycotina</taxon>
        <taxon>Glomeromycetes</taxon>
        <taxon>Diversisporales</taxon>
        <taxon>Gigasporaceae</taxon>
        <taxon>Dentiscutata</taxon>
    </lineage>
</organism>
<dbReference type="Gene3D" id="3.60.10.10">
    <property type="entry name" value="Endonuclease/exonuclease/phosphatase"/>
    <property type="match status" value="1"/>
</dbReference>
<accession>A0A9N9PDR1</accession>
<evidence type="ECO:0000313" key="2">
    <source>
        <dbReference type="Proteomes" id="UP000789405"/>
    </source>
</evidence>
<sequence>SNKMEGSLLKYLTNKNYIDTFRTIQNIKLETDTEDTTNTLQFTWTRNESKSRIDQIWLSPKTADTLIDIDIIDTKEEIATDHHCTK</sequence>
<dbReference type="InterPro" id="IPR036691">
    <property type="entry name" value="Endo/exonu/phosph_ase_sf"/>
</dbReference>
<proteinExistence type="predicted"/>